<dbReference type="InterPro" id="IPR015202">
    <property type="entry name" value="GO-like_E_set"/>
</dbReference>
<dbReference type="PANTHER" id="PTHR32208:SF71">
    <property type="entry name" value="GLYOXAL OXIDASE-RELATED PROTEIN"/>
    <property type="match status" value="1"/>
</dbReference>
<keyword evidence="1 2" id="KW-0732">Signal</keyword>
<feature type="chain" id="PRO_5023825908" description="Galactose oxidase-like Early set domain-containing protein" evidence="2">
    <location>
        <begin position="32"/>
        <end position="572"/>
    </location>
</feature>
<dbReference type="Pfam" id="PF07250">
    <property type="entry name" value="Glyoxal_oxid_N"/>
    <property type="match status" value="1"/>
</dbReference>
<dbReference type="Gramene" id="NC1G0109530.1">
    <property type="protein sequence ID" value="NC1G0109530.1:cds"/>
    <property type="gene ID" value="NC1G0109530"/>
</dbReference>
<dbReference type="OMA" id="RLYHSSC"/>
<organism evidence="5">
    <name type="scientific">Nymphaea colorata</name>
    <name type="common">pocket water lily</name>
    <dbReference type="NCBI Taxonomy" id="210225"/>
    <lineage>
        <taxon>Eukaryota</taxon>
        <taxon>Viridiplantae</taxon>
        <taxon>Streptophyta</taxon>
        <taxon>Embryophyta</taxon>
        <taxon>Tracheophyta</taxon>
        <taxon>Spermatophyta</taxon>
        <taxon>Magnoliopsida</taxon>
        <taxon>Nymphaeales</taxon>
        <taxon>Nymphaeaceae</taxon>
        <taxon>Nymphaea</taxon>
    </lineage>
</organism>
<dbReference type="Gene3D" id="2.130.10.80">
    <property type="entry name" value="Galactose oxidase/kelch, beta-propeller"/>
    <property type="match status" value="1"/>
</dbReference>
<evidence type="ECO:0008006" key="6">
    <source>
        <dbReference type="Google" id="ProtNLM"/>
    </source>
</evidence>
<dbReference type="InterPro" id="IPR013783">
    <property type="entry name" value="Ig-like_fold"/>
</dbReference>
<dbReference type="InterPro" id="IPR037293">
    <property type="entry name" value="Gal_Oxidase_central_sf"/>
</dbReference>
<dbReference type="EMBL" id="LR721774">
    <property type="protein sequence ID" value="VVV38083.1"/>
    <property type="molecule type" value="Genomic_DNA"/>
</dbReference>
<reference evidence="5" key="1">
    <citation type="submission" date="2019-09" db="EMBL/GenBank/DDBJ databases">
        <authorList>
            <person name="Zhang L."/>
        </authorList>
    </citation>
    <scope>NUCLEOTIDE SEQUENCE</scope>
</reference>
<dbReference type="CDD" id="cd02851">
    <property type="entry name" value="E_set_GO_C"/>
    <property type="match status" value="1"/>
</dbReference>
<evidence type="ECO:0000259" key="4">
    <source>
        <dbReference type="Pfam" id="PF09118"/>
    </source>
</evidence>
<dbReference type="InterPro" id="IPR011043">
    <property type="entry name" value="Gal_Oxase/kelch_b-propeller"/>
</dbReference>
<dbReference type="AlphaFoldDB" id="A0A5K0VCI4"/>
<proteinExistence type="predicted"/>
<sequence length="572" mass="63484">MRVVPSCRSQALLLPLTVLICCLLLGARSSAHQGNGGGEWQLLRHSIGISAMHMQVLHNDKVIMFDRTDFGHSNLSLPFGRCRNDPEDVALKKDCTAHSLVYDVATNVPRPLTVQTDTFCSSGAVAPNGRLVQTGGYNDGDRVVRVFSPCSDFEDCDWHEFPNALAARRWYATNHILPDGRIIIVGGRRQFNYEFFPNSDPPEKFDLPFLQETHDVPDENNLYPFVHLLPDGNLFIFANTRSILLDYVSGRILREFPEIPGKNPRNYPSTGSSVLLPIRLSERHPGGVRAVEVLVCGGAQKGSFAKAIAGEFVTALSTCGRLRLTDPSPEWEMETMPMPRVMSDMLILPNGQVLIINGAMSGTAGWQLGRNPALNPVIYQPGAPRGQRFSVMSASPIPRLYHSTAVVLPDGRVLVGGSNPNVNYSFSGVDYPTELRLEAFSPPYLSPEAAESRPRIVALPAGEFGYKQSLTIEFELTSWTSMEEGMWWEEYNEEEEEVEVKMLSPTFTTHSFSMNQRMVVLEMVEGSRLSAPSMYRVTVLSPPTAAAAPPGYYMLFVVHRRIPSPGIWVRIQ</sequence>
<dbReference type="SUPFAM" id="SSF81296">
    <property type="entry name" value="E set domains"/>
    <property type="match status" value="1"/>
</dbReference>
<dbReference type="Gene3D" id="2.60.40.10">
    <property type="entry name" value="Immunoglobulins"/>
    <property type="match status" value="1"/>
</dbReference>
<feature type="domain" description="Galactose oxidase-like Early set" evidence="4">
    <location>
        <begin position="453"/>
        <end position="571"/>
    </location>
</feature>
<dbReference type="InterPro" id="IPR014756">
    <property type="entry name" value="Ig_E-set"/>
</dbReference>
<dbReference type="PANTHER" id="PTHR32208">
    <property type="entry name" value="SECRETED PROTEIN-RELATED"/>
    <property type="match status" value="1"/>
</dbReference>
<dbReference type="InterPro" id="IPR009880">
    <property type="entry name" value="Glyoxal_oxidase_N"/>
</dbReference>
<evidence type="ECO:0000313" key="5">
    <source>
        <dbReference type="EMBL" id="VVV38083.1"/>
    </source>
</evidence>
<name>A0A5K0VCI4_9MAGN</name>
<feature type="domain" description="Glyoxal oxidase N-terminal" evidence="3">
    <location>
        <begin position="52"/>
        <end position="444"/>
    </location>
</feature>
<evidence type="ECO:0000259" key="3">
    <source>
        <dbReference type="Pfam" id="PF07250"/>
    </source>
</evidence>
<accession>A0A5K0VCI4</accession>
<protein>
    <recommendedName>
        <fullName evidence="6">Galactose oxidase-like Early set domain-containing protein</fullName>
    </recommendedName>
</protein>
<feature type="signal peptide" evidence="2">
    <location>
        <begin position="1"/>
        <end position="31"/>
    </location>
</feature>
<dbReference type="Pfam" id="PF09118">
    <property type="entry name" value="GO-like_E_set"/>
    <property type="match status" value="1"/>
</dbReference>
<gene>
    <name evidence="5" type="ORF">NYM_LOCUS1414</name>
</gene>
<evidence type="ECO:0000256" key="1">
    <source>
        <dbReference type="ARBA" id="ARBA00022729"/>
    </source>
</evidence>
<evidence type="ECO:0000256" key="2">
    <source>
        <dbReference type="SAM" id="SignalP"/>
    </source>
</evidence>
<dbReference type="SUPFAM" id="SSF50965">
    <property type="entry name" value="Galactose oxidase, central domain"/>
    <property type="match status" value="1"/>
</dbReference>
<dbReference type="OrthoDB" id="2019572at2759"/>